<evidence type="ECO:0000313" key="2">
    <source>
        <dbReference type="Proteomes" id="UP000706891"/>
    </source>
</evidence>
<protein>
    <submittedName>
        <fullName evidence="1">Uncharacterized protein</fullName>
    </submittedName>
</protein>
<dbReference type="AlphaFoldDB" id="A0A939B5Y0"/>
<reference evidence="1" key="2">
    <citation type="journal article" date="2021" name="Sci. Rep.">
        <title>The distribution of antibiotic resistance genes in chicken gut microbiota commensals.</title>
        <authorList>
            <person name="Juricova H."/>
            <person name="Matiasovicova J."/>
            <person name="Kubasova T."/>
            <person name="Cejkova D."/>
            <person name="Rychlik I."/>
        </authorList>
    </citation>
    <scope>NUCLEOTIDE SEQUENCE</scope>
    <source>
        <strain evidence="1">An824</strain>
    </source>
</reference>
<keyword evidence="2" id="KW-1185">Reference proteome</keyword>
<accession>A0A939B5Y0</accession>
<organism evidence="1 2">
    <name type="scientific">Marseilla massiliensis</name>
    <dbReference type="NCBI Taxonomy" id="1841864"/>
    <lineage>
        <taxon>Bacteria</taxon>
        <taxon>Pseudomonadati</taxon>
        <taxon>Bacteroidota</taxon>
        <taxon>Bacteroidia</taxon>
        <taxon>Bacteroidales</taxon>
        <taxon>Prevotellaceae</taxon>
        <taxon>Marseilla</taxon>
    </lineage>
</organism>
<name>A0A939B5Y0_9BACT</name>
<comment type="caution">
    <text evidence="1">The sequence shown here is derived from an EMBL/GenBank/DDBJ whole genome shotgun (WGS) entry which is preliminary data.</text>
</comment>
<dbReference type="Proteomes" id="UP000706891">
    <property type="component" value="Unassembled WGS sequence"/>
</dbReference>
<dbReference type="EMBL" id="JACJJG010000040">
    <property type="protein sequence ID" value="MBM6673869.1"/>
    <property type="molecule type" value="Genomic_DNA"/>
</dbReference>
<dbReference type="RefSeq" id="WP_205104817.1">
    <property type="nucleotide sequence ID" value="NZ_JACJJG010000040.1"/>
</dbReference>
<sequence>MMEKEQIYNVLTERGYDGKSANVIIPELQVLTPPLDTYFEQWVSNESNTHDYVSSGYSIKKLMEERGMTYPAALLTMDWLIKEPEAAMGSLNRGVR</sequence>
<gene>
    <name evidence="1" type="ORF">H6A34_08270</name>
</gene>
<proteinExistence type="predicted"/>
<reference evidence="1" key="1">
    <citation type="submission" date="2020-08" db="EMBL/GenBank/DDBJ databases">
        <authorList>
            <person name="Cejkova D."/>
            <person name="Kubasova T."/>
            <person name="Jahodarova E."/>
            <person name="Rychlik I."/>
        </authorList>
    </citation>
    <scope>NUCLEOTIDE SEQUENCE</scope>
    <source>
        <strain evidence="1">An824</strain>
    </source>
</reference>
<evidence type="ECO:0000313" key="1">
    <source>
        <dbReference type="EMBL" id="MBM6673869.1"/>
    </source>
</evidence>